<keyword evidence="2" id="KW-1185">Reference proteome</keyword>
<dbReference type="AlphaFoldDB" id="A0A329MLT6"/>
<accession>A0A329MLT6</accession>
<evidence type="ECO:0000313" key="2">
    <source>
        <dbReference type="Proteomes" id="UP000250369"/>
    </source>
</evidence>
<dbReference type="EMBL" id="QMFB01000007">
    <property type="protein sequence ID" value="RAV20775.1"/>
    <property type="molecule type" value="Genomic_DNA"/>
</dbReference>
<proteinExistence type="predicted"/>
<comment type="caution">
    <text evidence="1">The sequence shown here is derived from an EMBL/GenBank/DDBJ whole genome shotgun (WGS) entry which is preliminary data.</text>
</comment>
<sequence length="60" mass="6608">MVHTYFPSKFATARASSAVFHVDFRLVQPIVAGRGPQLLGGVRDRLNLKLSFSNLVGYNS</sequence>
<gene>
    <name evidence="1" type="ORF">DQG23_14850</name>
</gene>
<evidence type="ECO:0000313" key="1">
    <source>
        <dbReference type="EMBL" id="RAV20775.1"/>
    </source>
</evidence>
<organism evidence="1 2">
    <name type="scientific">Paenibacillus contaminans</name>
    <dbReference type="NCBI Taxonomy" id="450362"/>
    <lineage>
        <taxon>Bacteria</taxon>
        <taxon>Bacillati</taxon>
        <taxon>Bacillota</taxon>
        <taxon>Bacilli</taxon>
        <taxon>Bacillales</taxon>
        <taxon>Paenibacillaceae</taxon>
        <taxon>Paenibacillus</taxon>
    </lineage>
</organism>
<reference evidence="1 2" key="1">
    <citation type="journal article" date="2009" name="Int. J. Syst. Evol. Microbiol.">
        <title>Paenibacillus contaminans sp. nov., isolated from a contaminated laboratory plate.</title>
        <authorList>
            <person name="Chou J.H."/>
            <person name="Lee J.H."/>
            <person name="Lin M.C."/>
            <person name="Chang P.S."/>
            <person name="Arun A.B."/>
            <person name="Young C.C."/>
            <person name="Chen W.M."/>
        </authorList>
    </citation>
    <scope>NUCLEOTIDE SEQUENCE [LARGE SCALE GENOMIC DNA]</scope>
    <source>
        <strain evidence="1 2">CKOBP-6</strain>
    </source>
</reference>
<protein>
    <submittedName>
        <fullName evidence="1">Uncharacterized protein</fullName>
    </submittedName>
</protein>
<name>A0A329MLT6_9BACL</name>
<dbReference type="Proteomes" id="UP000250369">
    <property type="component" value="Unassembled WGS sequence"/>
</dbReference>